<feature type="transmembrane region" description="Helical" evidence="2">
    <location>
        <begin position="372"/>
        <end position="392"/>
    </location>
</feature>
<feature type="transmembrane region" description="Helical" evidence="2">
    <location>
        <begin position="404"/>
        <end position="424"/>
    </location>
</feature>
<feature type="domain" description="CAAX prenyl protease 2/Lysostaphin resistance protein A-like" evidence="3">
    <location>
        <begin position="283"/>
        <end position="384"/>
    </location>
</feature>
<dbReference type="AlphaFoldDB" id="Q47PY7"/>
<name>Q47PY7_THEFY</name>
<dbReference type="HOGENOM" id="CLU_615279_0_0_11"/>
<feature type="transmembrane region" description="Helical" evidence="2">
    <location>
        <begin position="170"/>
        <end position="193"/>
    </location>
</feature>
<feature type="transmembrane region" description="Helical" evidence="2">
    <location>
        <begin position="138"/>
        <end position="158"/>
    </location>
</feature>
<evidence type="ECO:0000259" key="3">
    <source>
        <dbReference type="Pfam" id="PF02517"/>
    </source>
</evidence>
<dbReference type="GO" id="GO:0004175">
    <property type="term" value="F:endopeptidase activity"/>
    <property type="evidence" value="ECO:0007669"/>
    <property type="project" value="UniProtKB-ARBA"/>
</dbReference>
<protein>
    <recommendedName>
        <fullName evidence="3">CAAX prenyl protease 2/Lysostaphin resistance protein A-like domain-containing protein</fullName>
    </recommendedName>
</protein>
<dbReference type="PANTHER" id="PTHR35797">
    <property type="entry name" value="PROTEASE-RELATED"/>
    <property type="match status" value="1"/>
</dbReference>
<accession>Q47PY7</accession>
<dbReference type="GO" id="GO:0080120">
    <property type="term" value="P:CAAX-box protein maturation"/>
    <property type="evidence" value="ECO:0007669"/>
    <property type="project" value="UniProtKB-ARBA"/>
</dbReference>
<dbReference type="InterPro" id="IPR042150">
    <property type="entry name" value="MmRce1-like"/>
</dbReference>
<organism evidence="4">
    <name type="scientific">Thermobifida fusca (strain YX)</name>
    <dbReference type="NCBI Taxonomy" id="269800"/>
    <lineage>
        <taxon>Bacteria</taxon>
        <taxon>Bacillati</taxon>
        <taxon>Actinomycetota</taxon>
        <taxon>Actinomycetes</taxon>
        <taxon>Streptosporangiales</taxon>
        <taxon>Nocardiopsidaceae</taxon>
        <taxon>Thermobifida</taxon>
    </lineage>
</organism>
<evidence type="ECO:0000313" key="4">
    <source>
        <dbReference type="EMBL" id="AAZ55482.1"/>
    </source>
</evidence>
<feature type="compositionally biased region" description="Polar residues" evidence="1">
    <location>
        <begin position="109"/>
        <end position="130"/>
    </location>
</feature>
<dbReference type="Pfam" id="PF02517">
    <property type="entry name" value="Rce1-like"/>
    <property type="match status" value="1"/>
</dbReference>
<feature type="transmembrane region" description="Helical" evidence="2">
    <location>
        <begin position="345"/>
        <end position="365"/>
    </location>
</feature>
<reference evidence="4" key="1">
    <citation type="submission" date="2005-07" db="EMBL/GenBank/DDBJ databases">
        <title>Complete sequence of Thermobifida fusca YX.</title>
        <authorList>
            <consortium name="US DOE Joint Genome Institute"/>
            <person name="Copeland A."/>
            <person name="Lucas S."/>
            <person name="Lapidus A."/>
            <person name="Barry K."/>
            <person name="Detter J.C."/>
            <person name="Glavina T."/>
            <person name="Hammon N."/>
            <person name="Israni S."/>
            <person name="Pitluck S."/>
            <person name="Di Bartolo G."/>
            <person name="Chain P."/>
            <person name="Schmutz J."/>
            <person name="Larimer F."/>
            <person name="Land M."/>
            <person name="Lykidis A."/>
            <person name="Richardson P."/>
        </authorList>
    </citation>
    <scope>NUCLEOTIDE SEQUENCE</scope>
    <source>
        <strain evidence="4">YX</strain>
    </source>
</reference>
<evidence type="ECO:0000256" key="2">
    <source>
        <dbReference type="SAM" id="Phobius"/>
    </source>
</evidence>
<dbReference type="KEGG" id="tfu:Tfu_1444"/>
<dbReference type="InterPro" id="IPR003675">
    <property type="entry name" value="Rce1/LyrA-like_dom"/>
</dbReference>
<feature type="region of interest" description="Disordered" evidence="1">
    <location>
        <begin position="95"/>
        <end position="131"/>
    </location>
</feature>
<feature type="transmembrane region" description="Helical" evidence="2">
    <location>
        <begin position="214"/>
        <end position="242"/>
    </location>
</feature>
<sequence length="445" mass="47747">MGRTVPPVGRPTVQYGTPYSRSCDAEQSRAGRALVWPPCRPCALGRAAALHRCWGRLRRTVPRKGAPVVQDSTDGHCCGPGIAVRALVASPPLAGREPDIRAPAPSPTLPCTAQQRWRQSATAPETQRGSMTADRSPFALSLSVFLLLSFGLSWLLALPLWLGDGLEDPLFYPIAVAMMGTPAIAALVVVFFVERPPQRARSLALWPLTPAGRLIGYLALALVVPILLILVALPVGALLGVYPADFAHLSGFQELIDAGVAELGIPIPDIPIGVLLAFQFVNVIIGAFLNLIPALGEELGWRGWLLPRLYRFGAAPALLISGIIWGLWHAPVILLGYNYPDAPGWLGLLMMVGMCVIIGAVFGWLRMRSASVWPAALAHSSFNAAAGFHLVFAQAGQTVNTVHASILGWSGWIVPILLVAVLWATGQFRPAPVEPERPEPHKELE</sequence>
<feature type="transmembrane region" description="Helical" evidence="2">
    <location>
        <begin position="317"/>
        <end position="339"/>
    </location>
</feature>
<keyword evidence="2" id="KW-0812">Transmembrane</keyword>
<dbReference type="PANTHER" id="PTHR35797:SF1">
    <property type="entry name" value="PROTEASE"/>
    <property type="match status" value="1"/>
</dbReference>
<dbReference type="EMBL" id="CP000088">
    <property type="protein sequence ID" value="AAZ55482.1"/>
    <property type="molecule type" value="Genomic_DNA"/>
</dbReference>
<proteinExistence type="predicted"/>
<keyword evidence="2" id="KW-0472">Membrane</keyword>
<keyword evidence="2" id="KW-1133">Transmembrane helix</keyword>
<dbReference type="eggNOG" id="COG1266">
    <property type="taxonomic scope" value="Bacteria"/>
</dbReference>
<gene>
    <name evidence="4" type="ordered locus">Tfu_1444</name>
</gene>
<evidence type="ECO:0000256" key="1">
    <source>
        <dbReference type="SAM" id="MobiDB-lite"/>
    </source>
</evidence>
<feature type="transmembrane region" description="Helical" evidence="2">
    <location>
        <begin position="272"/>
        <end position="296"/>
    </location>
</feature>